<dbReference type="Pfam" id="PF09359">
    <property type="entry name" value="VTC"/>
    <property type="match status" value="1"/>
</dbReference>
<sequence length="648" mass="75408">MKFGNTLKEEKFAPWENAYIHYDLLKNELKTRQLDHTWNDKDEEEFMQLLCNELDNVYAFLTAKLTELEAQINYCERSVRALSTNMSTTSESWQGMDDFLTELLFDVNDLSKFTRLNYTGFQKIVKKHDKWTARNLFQRFLPVLRAKPLDNQRFDVAIVFLSALHDVCQRQGVPRTGNAAAGGDQNAFERATAKYWIHPDNITEVKALIMLHLPVLIFNKEKEFEPDDTAVSSVYWDNEDFDLYTGRLQRDVGAEAIRFRWYGKNDTKSIFIERKTHRAPWLNGVSIKDRFMIKEDEVDAFVRGELTADMLADRLRESGQDEETVNERHFIASGIQQSLKEKNLQPMIRVFYNRTAFQLPGDQRVRISLDTNLTFIREDNLDGEQRRDPAHWRRTDLSWPFTDTNQADVLRFPYAVLETKIQTHLGQEPPQWLDKLLKSHLVHEVPKFSKFLHGASNLYADRIPLLPWWLSEMGQDIRRPRAHNFGLSRSRSYKPMIDGQYSRAMKTEERRMDVVAEAVHRSTSQQDIGATLVAKGDAPRDYGSPPLAHRKPYDDRGSLGSRVKVDEGDIIIDVEDREIKQAFVSRIAGGIFIGISAVVAIYALYRFEKRAWMINRRVLGRYDDLWGPFVLCCLLVAALIVNFYLRFR</sequence>
<dbReference type="EMBL" id="MCGN01000007">
    <property type="protein sequence ID" value="ORY94418.1"/>
    <property type="molecule type" value="Genomic_DNA"/>
</dbReference>
<dbReference type="OrthoDB" id="6493944at2759"/>
<dbReference type="CDD" id="cd14480">
    <property type="entry name" value="SPX_VTC2_like"/>
    <property type="match status" value="1"/>
</dbReference>
<dbReference type="Gene3D" id="3.20.100.30">
    <property type="entry name" value="VTC, catalytic tunnel domain"/>
    <property type="match status" value="1"/>
</dbReference>
<dbReference type="InParanoid" id="A0A1X2H7E4"/>
<keyword evidence="6 15" id="KW-0812">Transmembrane</keyword>
<evidence type="ECO:0000256" key="11">
    <source>
        <dbReference type="ARBA" id="ARBA00067464"/>
    </source>
</evidence>
<feature type="domain" description="SPX" evidence="16">
    <location>
        <begin position="1"/>
        <end position="142"/>
    </location>
</feature>
<evidence type="ECO:0000256" key="6">
    <source>
        <dbReference type="ARBA" id="ARBA00022692"/>
    </source>
</evidence>
<evidence type="ECO:0000256" key="9">
    <source>
        <dbReference type="ARBA" id="ARBA00050204"/>
    </source>
</evidence>
<comment type="subcellular location">
    <subcellularLocation>
        <location evidence="2">Vacuole membrane</location>
        <topology evidence="2">Multi-pass membrane protein</topology>
    </subcellularLocation>
</comment>
<dbReference type="PANTHER" id="PTHR46140">
    <property type="entry name" value="VACUOLAR TRANSPORTER CHAPERONE 1-RELATED"/>
    <property type="match status" value="1"/>
</dbReference>
<evidence type="ECO:0000256" key="8">
    <source>
        <dbReference type="ARBA" id="ARBA00023136"/>
    </source>
</evidence>
<evidence type="ECO:0000256" key="13">
    <source>
        <dbReference type="ARBA" id="ARBA00080494"/>
    </source>
</evidence>
<keyword evidence="18" id="KW-1185">Reference proteome</keyword>
<evidence type="ECO:0000256" key="2">
    <source>
        <dbReference type="ARBA" id="ARBA00004128"/>
    </source>
</evidence>
<accession>A0A1X2H7E4</accession>
<feature type="transmembrane region" description="Helical" evidence="15">
    <location>
        <begin position="583"/>
        <end position="605"/>
    </location>
</feature>
<evidence type="ECO:0000256" key="10">
    <source>
        <dbReference type="ARBA" id="ARBA00061390"/>
    </source>
</evidence>
<evidence type="ECO:0000256" key="14">
    <source>
        <dbReference type="ARBA" id="ARBA00081313"/>
    </source>
</evidence>
<dbReference type="Pfam" id="PF03105">
    <property type="entry name" value="SPX"/>
    <property type="match status" value="1"/>
</dbReference>
<dbReference type="GO" id="GO:0033254">
    <property type="term" value="C:vacuolar transporter chaperone complex"/>
    <property type="evidence" value="ECO:0007669"/>
    <property type="project" value="TreeGrafter"/>
</dbReference>
<comment type="similarity">
    <text evidence="10">Belongs to the VTC4 family.</text>
</comment>
<comment type="catalytic activity">
    <reaction evidence="9">
        <text>[phosphate](n) + ATP = [phosphate](n+1) + ADP</text>
        <dbReference type="Rhea" id="RHEA:19573"/>
        <dbReference type="Rhea" id="RHEA-COMP:9859"/>
        <dbReference type="Rhea" id="RHEA-COMP:14280"/>
        <dbReference type="ChEBI" id="CHEBI:16838"/>
        <dbReference type="ChEBI" id="CHEBI:30616"/>
        <dbReference type="ChEBI" id="CHEBI:456216"/>
        <dbReference type="EC" id="2.7.4.1"/>
    </reaction>
    <physiologicalReaction direction="left-to-right" evidence="9">
        <dbReference type="Rhea" id="RHEA:19574"/>
    </physiologicalReaction>
</comment>
<dbReference type="EC" id="2.7.4.1" evidence="3"/>
<dbReference type="InterPro" id="IPR051572">
    <property type="entry name" value="VTC_Complex_Subunit"/>
</dbReference>
<evidence type="ECO:0000313" key="18">
    <source>
        <dbReference type="Proteomes" id="UP000242180"/>
    </source>
</evidence>
<evidence type="ECO:0000313" key="17">
    <source>
        <dbReference type="EMBL" id="ORY94418.1"/>
    </source>
</evidence>
<gene>
    <name evidence="17" type="ORF">BCR43DRAFT_441836</name>
</gene>
<dbReference type="GO" id="GO:0008976">
    <property type="term" value="F:polyphosphate kinase activity"/>
    <property type="evidence" value="ECO:0007669"/>
    <property type="project" value="UniProtKB-EC"/>
</dbReference>
<dbReference type="GO" id="GO:0006799">
    <property type="term" value="P:polyphosphate biosynthetic process"/>
    <property type="evidence" value="ECO:0007669"/>
    <property type="project" value="UniProtKB-ARBA"/>
</dbReference>
<dbReference type="CDD" id="cd07751">
    <property type="entry name" value="PolyPPase_VTC4_like"/>
    <property type="match status" value="1"/>
</dbReference>
<dbReference type="AlphaFoldDB" id="A0A1X2H7E4"/>
<dbReference type="Proteomes" id="UP000242180">
    <property type="component" value="Unassembled WGS sequence"/>
</dbReference>
<dbReference type="STRING" id="13706.A0A1X2H7E4"/>
<evidence type="ECO:0000256" key="1">
    <source>
        <dbReference type="ARBA" id="ARBA00001936"/>
    </source>
</evidence>
<protein>
    <recommendedName>
        <fullName evidence="11">Vacuolar transporter chaperone complex subunit 4</fullName>
        <ecNumber evidence="3">2.7.4.1</ecNumber>
    </recommendedName>
    <alternativeName>
        <fullName evidence="13">Polyphosphate kinase</fullName>
    </alternativeName>
    <alternativeName>
        <fullName evidence="12">SPX-dependent polyphosphate polymerase VTC subunit 4</fullName>
    </alternativeName>
    <alternativeName>
        <fullName evidence="14">Vacuolar membrane polyphosphate polymerase catalytic subunit</fullName>
    </alternativeName>
</protein>
<keyword evidence="4" id="KW-0926">Vacuole</keyword>
<keyword evidence="7 15" id="KW-1133">Transmembrane helix</keyword>
<dbReference type="GO" id="GO:0000329">
    <property type="term" value="C:fungal-type vacuole membrane"/>
    <property type="evidence" value="ECO:0007669"/>
    <property type="project" value="TreeGrafter"/>
</dbReference>
<name>A0A1X2H7E4_SYNRA</name>
<evidence type="ECO:0000256" key="3">
    <source>
        <dbReference type="ARBA" id="ARBA00012960"/>
    </source>
</evidence>
<proteinExistence type="inferred from homology"/>
<evidence type="ECO:0000256" key="15">
    <source>
        <dbReference type="SAM" id="Phobius"/>
    </source>
</evidence>
<comment type="cofactor">
    <cofactor evidence="1">
        <name>Mn(2+)</name>
        <dbReference type="ChEBI" id="CHEBI:29035"/>
    </cofactor>
</comment>
<dbReference type="OMA" id="SARICGG"/>
<feature type="transmembrane region" description="Helical" evidence="15">
    <location>
        <begin position="625"/>
        <end position="645"/>
    </location>
</feature>
<evidence type="ECO:0000256" key="5">
    <source>
        <dbReference type="ARBA" id="ARBA00022679"/>
    </source>
</evidence>
<keyword evidence="5" id="KW-0808">Transferase</keyword>
<evidence type="ECO:0000256" key="7">
    <source>
        <dbReference type="ARBA" id="ARBA00022989"/>
    </source>
</evidence>
<evidence type="ECO:0000256" key="4">
    <source>
        <dbReference type="ARBA" id="ARBA00022554"/>
    </source>
</evidence>
<keyword evidence="8 15" id="KW-0472">Membrane</keyword>
<dbReference type="FunFam" id="3.20.100.30:FF:000001">
    <property type="entry name" value="Vacuolar transporter chaperone 4"/>
    <property type="match status" value="1"/>
</dbReference>
<dbReference type="InterPro" id="IPR018966">
    <property type="entry name" value="VTC_domain"/>
</dbReference>
<reference evidence="17 18" key="1">
    <citation type="submission" date="2016-07" db="EMBL/GenBank/DDBJ databases">
        <title>Pervasive Adenine N6-methylation of Active Genes in Fungi.</title>
        <authorList>
            <consortium name="DOE Joint Genome Institute"/>
            <person name="Mondo S.J."/>
            <person name="Dannebaum R.O."/>
            <person name="Kuo R.C."/>
            <person name="Labutti K."/>
            <person name="Haridas S."/>
            <person name="Kuo A."/>
            <person name="Salamov A."/>
            <person name="Ahrendt S.R."/>
            <person name="Lipzen A."/>
            <person name="Sullivan W."/>
            <person name="Andreopoulos W.B."/>
            <person name="Clum A."/>
            <person name="Lindquist E."/>
            <person name="Daum C."/>
            <person name="Ramamoorthy G.K."/>
            <person name="Gryganskyi A."/>
            <person name="Culley D."/>
            <person name="Magnuson J.K."/>
            <person name="James T.Y."/>
            <person name="O'Malley M.A."/>
            <person name="Stajich J.E."/>
            <person name="Spatafora J.W."/>
            <person name="Visel A."/>
            <person name="Grigoriev I.V."/>
        </authorList>
    </citation>
    <scope>NUCLEOTIDE SEQUENCE [LARGE SCALE GENOMIC DNA]</scope>
    <source>
        <strain evidence="17 18">NRRL 2496</strain>
    </source>
</reference>
<dbReference type="PROSITE" id="PS51382">
    <property type="entry name" value="SPX"/>
    <property type="match status" value="1"/>
</dbReference>
<evidence type="ECO:0000256" key="12">
    <source>
        <dbReference type="ARBA" id="ARBA00075894"/>
    </source>
</evidence>
<dbReference type="InterPro" id="IPR004331">
    <property type="entry name" value="SPX_dom"/>
</dbReference>
<dbReference type="PANTHER" id="PTHR46140:SF2">
    <property type="entry name" value="VACUOLAR TRANSPORTER CHAPERONE 3 COMPLEX SUBUNIT 3-RELATED"/>
    <property type="match status" value="1"/>
</dbReference>
<comment type="caution">
    <text evidence="17">The sequence shown here is derived from an EMBL/GenBank/DDBJ whole genome shotgun (WGS) entry which is preliminary data.</text>
</comment>
<organism evidence="17 18">
    <name type="scientific">Syncephalastrum racemosum</name>
    <name type="common">Filamentous fungus</name>
    <dbReference type="NCBI Taxonomy" id="13706"/>
    <lineage>
        <taxon>Eukaryota</taxon>
        <taxon>Fungi</taxon>
        <taxon>Fungi incertae sedis</taxon>
        <taxon>Mucoromycota</taxon>
        <taxon>Mucoromycotina</taxon>
        <taxon>Mucoromycetes</taxon>
        <taxon>Mucorales</taxon>
        <taxon>Syncephalastraceae</taxon>
        <taxon>Syncephalastrum</taxon>
    </lineage>
</organism>
<dbReference type="InterPro" id="IPR042267">
    <property type="entry name" value="VTC_sf"/>
</dbReference>
<evidence type="ECO:0000259" key="16">
    <source>
        <dbReference type="PROSITE" id="PS51382"/>
    </source>
</evidence>